<keyword evidence="10 13" id="KW-0472">Membrane</keyword>
<evidence type="ECO:0000256" key="7">
    <source>
        <dbReference type="ARBA" id="ARBA00022958"/>
    </source>
</evidence>
<keyword evidence="15" id="KW-1185">Reference proteome</keyword>
<evidence type="ECO:0000256" key="1">
    <source>
        <dbReference type="ARBA" id="ARBA00004141"/>
    </source>
</evidence>
<evidence type="ECO:0000256" key="10">
    <source>
        <dbReference type="ARBA" id="ARBA00023136"/>
    </source>
</evidence>
<dbReference type="GO" id="GO:0005267">
    <property type="term" value="F:potassium channel activity"/>
    <property type="evidence" value="ECO:0007669"/>
    <property type="project" value="UniProtKB-KW"/>
</dbReference>
<keyword evidence="11" id="KW-0407">Ion channel</keyword>
<dbReference type="OrthoDB" id="7626281at2"/>
<dbReference type="InterPro" id="IPR010617">
    <property type="entry name" value="TMEM175-like"/>
</dbReference>
<keyword evidence="3" id="KW-0813">Transport</keyword>
<keyword evidence="6" id="KW-0631">Potassium channel</keyword>
<dbReference type="Pfam" id="PF06736">
    <property type="entry name" value="TMEM175"/>
    <property type="match status" value="1"/>
</dbReference>
<evidence type="ECO:0000256" key="13">
    <source>
        <dbReference type="SAM" id="Phobius"/>
    </source>
</evidence>
<protein>
    <submittedName>
        <fullName evidence="14">DUF1211 domain-containing protein</fullName>
    </submittedName>
</protein>
<evidence type="ECO:0000256" key="5">
    <source>
        <dbReference type="ARBA" id="ARBA00022692"/>
    </source>
</evidence>
<feature type="transmembrane region" description="Helical" evidence="13">
    <location>
        <begin position="35"/>
        <end position="58"/>
    </location>
</feature>
<feature type="transmembrane region" description="Helical" evidence="13">
    <location>
        <begin position="6"/>
        <end position="23"/>
    </location>
</feature>
<keyword evidence="9" id="KW-0406">Ion transport</keyword>
<comment type="caution">
    <text evidence="14">The sequence shown here is derived from an EMBL/GenBank/DDBJ whole genome shotgun (WGS) entry which is preliminary data.</text>
</comment>
<dbReference type="RefSeq" id="WP_131444882.1">
    <property type="nucleotide sequence ID" value="NZ_SJZB01000013.1"/>
</dbReference>
<keyword evidence="8 13" id="KW-1133">Transmembrane helix</keyword>
<evidence type="ECO:0000256" key="12">
    <source>
        <dbReference type="ARBA" id="ARBA00034430"/>
    </source>
</evidence>
<feature type="transmembrane region" description="Helical" evidence="13">
    <location>
        <begin position="70"/>
        <end position="91"/>
    </location>
</feature>
<evidence type="ECO:0000256" key="6">
    <source>
        <dbReference type="ARBA" id="ARBA00022826"/>
    </source>
</evidence>
<dbReference type="GO" id="GO:0015252">
    <property type="term" value="F:proton channel activity"/>
    <property type="evidence" value="ECO:0007669"/>
    <property type="project" value="InterPro"/>
</dbReference>
<name>A0A4R1BKT1_9PROT</name>
<reference evidence="14 15" key="1">
    <citation type="submission" date="2019-03" db="EMBL/GenBank/DDBJ databases">
        <title>Genome sequence of Thiobacillaceae bacterium LSR1, a sulfur-oxidizing bacterium isolated from freshwater sediment.</title>
        <authorList>
            <person name="Li S."/>
        </authorList>
    </citation>
    <scope>NUCLEOTIDE SEQUENCE [LARGE SCALE GENOMIC DNA]</scope>
    <source>
        <strain evidence="14 15">LSR1</strain>
    </source>
</reference>
<keyword evidence="4" id="KW-0633">Potassium transport</keyword>
<evidence type="ECO:0000256" key="11">
    <source>
        <dbReference type="ARBA" id="ARBA00023303"/>
    </source>
</evidence>
<accession>A0A4R1BKT1</accession>
<evidence type="ECO:0000256" key="3">
    <source>
        <dbReference type="ARBA" id="ARBA00022448"/>
    </source>
</evidence>
<dbReference type="GO" id="GO:0016020">
    <property type="term" value="C:membrane"/>
    <property type="evidence" value="ECO:0007669"/>
    <property type="project" value="UniProtKB-SubCell"/>
</dbReference>
<keyword evidence="7" id="KW-0630">Potassium</keyword>
<evidence type="ECO:0000256" key="4">
    <source>
        <dbReference type="ARBA" id="ARBA00022538"/>
    </source>
</evidence>
<gene>
    <name evidence="14" type="ORF">EZJ19_03395</name>
</gene>
<organism evidence="14 15">
    <name type="scientific">Parasulfuritortus cantonensis</name>
    <dbReference type="NCBI Taxonomy" id="2528202"/>
    <lineage>
        <taxon>Bacteria</taxon>
        <taxon>Pseudomonadati</taxon>
        <taxon>Pseudomonadota</taxon>
        <taxon>Betaproteobacteria</taxon>
        <taxon>Nitrosomonadales</taxon>
        <taxon>Thiobacillaceae</taxon>
        <taxon>Parasulfuritortus</taxon>
    </lineage>
</organism>
<evidence type="ECO:0000256" key="2">
    <source>
        <dbReference type="ARBA" id="ARBA00006920"/>
    </source>
</evidence>
<proteinExistence type="inferred from homology"/>
<evidence type="ECO:0000313" key="14">
    <source>
        <dbReference type="EMBL" id="TCJ17963.1"/>
    </source>
</evidence>
<keyword evidence="5 13" id="KW-0812">Transmembrane</keyword>
<dbReference type="AlphaFoldDB" id="A0A4R1BKT1"/>
<comment type="subcellular location">
    <subcellularLocation>
        <location evidence="1">Membrane</location>
        <topology evidence="1">Multi-pass membrane protein</topology>
    </subcellularLocation>
</comment>
<feature type="transmembrane region" description="Helical" evidence="13">
    <location>
        <begin position="151"/>
        <end position="180"/>
    </location>
</feature>
<dbReference type="Proteomes" id="UP000295443">
    <property type="component" value="Unassembled WGS sequence"/>
</dbReference>
<comment type="catalytic activity">
    <reaction evidence="12">
        <text>K(+)(in) = K(+)(out)</text>
        <dbReference type="Rhea" id="RHEA:29463"/>
        <dbReference type="ChEBI" id="CHEBI:29103"/>
    </reaction>
</comment>
<comment type="similarity">
    <text evidence="2">Belongs to the TMEM175 family.</text>
</comment>
<dbReference type="EMBL" id="SJZB01000013">
    <property type="protein sequence ID" value="TCJ17963.1"/>
    <property type="molecule type" value="Genomic_DNA"/>
</dbReference>
<sequence length="193" mass="21277">MGKNRLEAFSDGVLAIIITIMVLEMKVPHGEDLATLTPLVPVFLSYVLSFVYIGIYWNNHHHMLHATDRVSGAILWANLHLLFWLSLFPFVTGWMGENHFAPLPVALYGAVLLLASLAYWLLQRTIVADQGDGSLLARAIGNDAKGKLSPLLYASAIPLAFVSTGLAQVLYVGVALMWLVPDRRIERVLGRGE</sequence>
<evidence type="ECO:0000313" key="15">
    <source>
        <dbReference type="Proteomes" id="UP000295443"/>
    </source>
</evidence>
<dbReference type="PANTHER" id="PTHR31462">
    <property type="entry name" value="ENDOSOMAL/LYSOSOMAL POTASSIUM CHANNEL TMEM175"/>
    <property type="match status" value="1"/>
</dbReference>
<evidence type="ECO:0000256" key="8">
    <source>
        <dbReference type="ARBA" id="ARBA00022989"/>
    </source>
</evidence>
<dbReference type="PANTHER" id="PTHR31462:SF5">
    <property type="entry name" value="ENDOSOMAL_LYSOSOMAL PROTON CHANNEL TMEM175"/>
    <property type="match status" value="1"/>
</dbReference>
<evidence type="ECO:0000256" key="9">
    <source>
        <dbReference type="ARBA" id="ARBA00023065"/>
    </source>
</evidence>
<feature type="transmembrane region" description="Helical" evidence="13">
    <location>
        <begin position="103"/>
        <end position="122"/>
    </location>
</feature>